<evidence type="ECO:0000313" key="2">
    <source>
        <dbReference type="EMBL" id="CAB1413284.1"/>
    </source>
</evidence>
<reference evidence="2" key="1">
    <citation type="submission" date="2020-03" db="EMBL/GenBank/DDBJ databases">
        <authorList>
            <person name="Weist P."/>
        </authorList>
    </citation>
    <scope>NUCLEOTIDE SEQUENCE</scope>
</reference>
<dbReference type="EMBL" id="CADEAL010000048">
    <property type="protein sequence ID" value="CAB1413284.1"/>
    <property type="molecule type" value="Genomic_DNA"/>
</dbReference>
<organism evidence="2 3">
    <name type="scientific">Pleuronectes platessa</name>
    <name type="common">European plaice</name>
    <dbReference type="NCBI Taxonomy" id="8262"/>
    <lineage>
        <taxon>Eukaryota</taxon>
        <taxon>Metazoa</taxon>
        <taxon>Chordata</taxon>
        <taxon>Craniata</taxon>
        <taxon>Vertebrata</taxon>
        <taxon>Euteleostomi</taxon>
        <taxon>Actinopterygii</taxon>
        <taxon>Neopterygii</taxon>
        <taxon>Teleostei</taxon>
        <taxon>Neoteleostei</taxon>
        <taxon>Acanthomorphata</taxon>
        <taxon>Carangaria</taxon>
        <taxon>Pleuronectiformes</taxon>
        <taxon>Pleuronectoidei</taxon>
        <taxon>Pleuronectidae</taxon>
        <taxon>Pleuronectes</taxon>
    </lineage>
</organism>
<dbReference type="AlphaFoldDB" id="A0A9N7Y6M6"/>
<evidence type="ECO:0000313" key="3">
    <source>
        <dbReference type="Proteomes" id="UP001153269"/>
    </source>
</evidence>
<protein>
    <submittedName>
        <fullName evidence="2">Uncharacterized protein</fullName>
    </submittedName>
</protein>
<accession>A0A9N7Y6M6</accession>
<proteinExistence type="predicted"/>
<sequence>MSLLHQETTGRGHTPAEKETPGHLDLLRDLAVSHMVELSEICSLALNHLKVSEAFLNVLIHQDVKNLLKDLCET</sequence>
<gene>
    <name evidence="2" type="ORF">PLEPLA_LOCUS984</name>
</gene>
<name>A0A9N7Y6M6_PLEPL</name>
<keyword evidence="3" id="KW-1185">Reference proteome</keyword>
<dbReference type="Proteomes" id="UP001153269">
    <property type="component" value="Unassembled WGS sequence"/>
</dbReference>
<comment type="caution">
    <text evidence="2">The sequence shown here is derived from an EMBL/GenBank/DDBJ whole genome shotgun (WGS) entry which is preliminary data.</text>
</comment>
<evidence type="ECO:0000256" key="1">
    <source>
        <dbReference type="SAM" id="MobiDB-lite"/>
    </source>
</evidence>
<feature type="compositionally biased region" description="Basic and acidic residues" evidence="1">
    <location>
        <begin position="8"/>
        <end position="22"/>
    </location>
</feature>
<feature type="region of interest" description="Disordered" evidence="1">
    <location>
        <begin position="1"/>
        <end position="22"/>
    </location>
</feature>